<dbReference type="NCBIfam" id="NF002879">
    <property type="entry name" value="PRK03333.1"/>
    <property type="match status" value="1"/>
</dbReference>
<evidence type="ECO:0000313" key="8">
    <source>
        <dbReference type="EMBL" id="CAB4560494.1"/>
    </source>
</evidence>
<dbReference type="EMBL" id="CAEZTD010000043">
    <property type="protein sequence ID" value="CAB4560494.1"/>
    <property type="molecule type" value="Genomic_DNA"/>
</dbReference>
<dbReference type="NCBIfam" id="TIGR00152">
    <property type="entry name" value="dephospho-CoA kinase"/>
    <property type="match status" value="1"/>
</dbReference>
<keyword evidence="2" id="KW-0963">Cytoplasm</keyword>
<keyword evidence="5" id="KW-0418">Kinase</keyword>
<dbReference type="SUPFAM" id="SSF52540">
    <property type="entry name" value="P-loop containing nucleoside triphosphate hydrolases"/>
    <property type="match status" value="1"/>
</dbReference>
<dbReference type="PANTHER" id="PTHR10695">
    <property type="entry name" value="DEPHOSPHO-COA KINASE-RELATED"/>
    <property type="match status" value="1"/>
</dbReference>
<keyword evidence="4" id="KW-0547">Nucleotide-binding</keyword>
<keyword evidence="3" id="KW-0808">Transferase</keyword>
<evidence type="ECO:0000256" key="5">
    <source>
        <dbReference type="ARBA" id="ARBA00022777"/>
    </source>
</evidence>
<dbReference type="PROSITE" id="PS51219">
    <property type="entry name" value="DPCK"/>
    <property type="match status" value="1"/>
</dbReference>
<name>A0A6J6DB12_9ZZZZ</name>
<evidence type="ECO:0000256" key="1">
    <source>
        <dbReference type="ARBA" id="ARBA00009018"/>
    </source>
</evidence>
<dbReference type="AlphaFoldDB" id="A0A6J6DB12"/>
<dbReference type="GO" id="GO:0005524">
    <property type="term" value="F:ATP binding"/>
    <property type="evidence" value="ECO:0007669"/>
    <property type="project" value="UniProtKB-KW"/>
</dbReference>
<dbReference type="HAMAP" id="MF_00376">
    <property type="entry name" value="Dephospho_CoA_kinase"/>
    <property type="match status" value="1"/>
</dbReference>
<dbReference type="GO" id="GO:0015937">
    <property type="term" value="P:coenzyme A biosynthetic process"/>
    <property type="evidence" value="ECO:0007669"/>
    <property type="project" value="UniProtKB-KW"/>
</dbReference>
<sequence>MTVVALTGGIASGKSTVAEMFRELGAVCIDADDVSRDVVEPGSAGLRDIVATFGEDVLSDGHLNREALGRIVFGDASARARLNSIVHPLVRARSEELFEAARTANPNAIIIYAIPLLVEAGSERSFDAVITVSADEETRVQRLVSARGMTEAEARARVSAQASEAQRLAIADHVIDTNGSLEQTQSQVDEIWRELSTA</sequence>
<dbReference type="GO" id="GO:0004140">
    <property type="term" value="F:dephospho-CoA kinase activity"/>
    <property type="evidence" value="ECO:0007669"/>
    <property type="project" value="InterPro"/>
</dbReference>
<keyword evidence="6" id="KW-0067">ATP-binding</keyword>
<protein>
    <submittedName>
        <fullName evidence="8">Unannotated protein</fullName>
    </submittedName>
</protein>
<dbReference type="Pfam" id="PF01121">
    <property type="entry name" value="CoaE"/>
    <property type="match status" value="1"/>
</dbReference>
<evidence type="ECO:0000256" key="7">
    <source>
        <dbReference type="ARBA" id="ARBA00022993"/>
    </source>
</evidence>
<reference evidence="8" key="1">
    <citation type="submission" date="2020-05" db="EMBL/GenBank/DDBJ databases">
        <authorList>
            <person name="Chiriac C."/>
            <person name="Salcher M."/>
            <person name="Ghai R."/>
            <person name="Kavagutti S V."/>
        </authorList>
    </citation>
    <scope>NUCLEOTIDE SEQUENCE</scope>
</reference>
<keyword evidence="7" id="KW-0173">Coenzyme A biosynthesis</keyword>
<evidence type="ECO:0000256" key="2">
    <source>
        <dbReference type="ARBA" id="ARBA00022490"/>
    </source>
</evidence>
<dbReference type="PANTHER" id="PTHR10695:SF46">
    <property type="entry name" value="BIFUNCTIONAL COENZYME A SYNTHASE-RELATED"/>
    <property type="match status" value="1"/>
</dbReference>
<organism evidence="8">
    <name type="scientific">freshwater metagenome</name>
    <dbReference type="NCBI Taxonomy" id="449393"/>
    <lineage>
        <taxon>unclassified sequences</taxon>
        <taxon>metagenomes</taxon>
        <taxon>ecological metagenomes</taxon>
    </lineage>
</organism>
<evidence type="ECO:0000256" key="6">
    <source>
        <dbReference type="ARBA" id="ARBA00022840"/>
    </source>
</evidence>
<accession>A0A6J6DB12</accession>
<proteinExistence type="inferred from homology"/>
<dbReference type="Gene3D" id="3.40.50.300">
    <property type="entry name" value="P-loop containing nucleotide triphosphate hydrolases"/>
    <property type="match status" value="1"/>
</dbReference>
<dbReference type="InterPro" id="IPR027417">
    <property type="entry name" value="P-loop_NTPase"/>
</dbReference>
<dbReference type="FunFam" id="3.40.50.300:FF:000991">
    <property type="entry name" value="Dephospho-CoA kinase"/>
    <property type="match status" value="1"/>
</dbReference>
<dbReference type="CDD" id="cd02022">
    <property type="entry name" value="DPCK"/>
    <property type="match status" value="1"/>
</dbReference>
<gene>
    <name evidence="8" type="ORF">UFOPK1591_00699</name>
</gene>
<evidence type="ECO:0000256" key="3">
    <source>
        <dbReference type="ARBA" id="ARBA00022679"/>
    </source>
</evidence>
<evidence type="ECO:0000256" key="4">
    <source>
        <dbReference type="ARBA" id="ARBA00022741"/>
    </source>
</evidence>
<comment type="similarity">
    <text evidence="1">Belongs to the CoaE family.</text>
</comment>
<dbReference type="InterPro" id="IPR001977">
    <property type="entry name" value="Depp_CoAkinase"/>
</dbReference>